<keyword evidence="2 3" id="KW-0344">Guanine-nucleotide releasing factor</keyword>
<dbReference type="InterPro" id="IPR001895">
    <property type="entry name" value="RASGEF_cat_dom"/>
</dbReference>
<dbReference type="Pfam" id="PF00618">
    <property type="entry name" value="RasGEF_N"/>
    <property type="match status" value="1"/>
</dbReference>
<dbReference type="GO" id="GO:0005085">
    <property type="term" value="F:guanyl-nucleotide exchange factor activity"/>
    <property type="evidence" value="ECO:0007669"/>
    <property type="project" value="UniProtKB-KW"/>
</dbReference>
<dbReference type="InterPro" id="IPR008937">
    <property type="entry name" value="Ras-like_GEF"/>
</dbReference>
<evidence type="ECO:0000313" key="8">
    <source>
        <dbReference type="EMBL" id="RCI04491.1"/>
    </source>
</evidence>
<proteinExistence type="predicted"/>
<sequence>MPRFLCKAEALYDFESNAPESLRFQKGDCIDVYRKLPSGWCNGNKGWFPSNFVQIVQENDFDYCDSASSDIASPFTITANPLFSQIDTPISSEKLINGDTNSFMKNELTYKKLSDHVRSVINTLTVATRTLDYNTYATNVIDAIRYTMITTGSIYQAPKESLKGPRQSVITLLSELVVSAHSKSVAKLFLTSQDLLWAIQHFLKCCETNRADLFSMDSIFCLPPDWTVPKIMADQNLTSDLIVDLESRGRCVQRCIKLFLDSLRPVALRSTMEDTLLSQYRQLLQKNDLFLSAIEKVDYKQVTQSPFLGDLKLAKQKLYSGLCLLFITVQSILDESVFMETVLIKTQEVLESILQDVQPICKIVAELVIEQKKYQESLSEVPSKNSSTATHSERISLATPTKSISLISPSKSTCSTTNMSKKLPSIPLESPTSTGLDWLIGHDYAEDEIVFTDHGQVLSGSLPALVERATLHSYLDTGYNSVFFLTYRTFCTPEELIDLLDARYHIQAPSGLTVEQFDVWKRKKQKPIQLRVCNMIKHLIDQDYDEQDSAILDRLLVFAERSLSYHFESLSKRIRSSIMERKDSARLKRWVSTQPLNIPEPILPRQLLTLMDIEPIEMSRQLTLIDSKFFRAICAKEWFSGPKMLSDKITRWVIHELTLHPPGSKKRKMTYKYWINVAKKCRQLNNFNTCMAILAAMGKSETNENYRNLILSITLPSIPFIDIFLQDLRHIASEPDFLNQHINFDKRSKMGMVILDIQHFQSTGYALKEAKEIQDFIWKNLNRSYQDLKLEQR</sequence>
<dbReference type="PANTHER" id="PTHR23113">
    <property type="entry name" value="GUANINE NUCLEOTIDE EXCHANGE FACTOR"/>
    <property type="match status" value="1"/>
</dbReference>
<dbReference type="PROSITE" id="PS50002">
    <property type="entry name" value="SH3"/>
    <property type="match status" value="1"/>
</dbReference>
<name>A0A367KQP6_RHIST</name>
<dbReference type="EMBL" id="PJQM01000666">
    <property type="protein sequence ID" value="RCI04491.1"/>
    <property type="molecule type" value="Genomic_DNA"/>
</dbReference>
<dbReference type="SUPFAM" id="SSF50044">
    <property type="entry name" value="SH3-domain"/>
    <property type="match status" value="1"/>
</dbReference>
<dbReference type="OrthoDB" id="546434at2759"/>
<dbReference type="SMART" id="SM00326">
    <property type="entry name" value="SH3"/>
    <property type="match status" value="1"/>
</dbReference>
<dbReference type="InterPro" id="IPR036028">
    <property type="entry name" value="SH3-like_dom_sf"/>
</dbReference>
<evidence type="ECO:0008006" key="10">
    <source>
        <dbReference type="Google" id="ProtNLM"/>
    </source>
</evidence>
<dbReference type="SUPFAM" id="SSF48366">
    <property type="entry name" value="Ras GEF"/>
    <property type="match status" value="1"/>
</dbReference>
<dbReference type="GO" id="GO:0005886">
    <property type="term" value="C:plasma membrane"/>
    <property type="evidence" value="ECO:0007669"/>
    <property type="project" value="TreeGrafter"/>
</dbReference>
<evidence type="ECO:0000256" key="2">
    <source>
        <dbReference type="ARBA" id="ARBA00022658"/>
    </source>
</evidence>
<dbReference type="Proteomes" id="UP000253551">
    <property type="component" value="Unassembled WGS sequence"/>
</dbReference>
<evidence type="ECO:0000259" key="5">
    <source>
        <dbReference type="PROSITE" id="PS50002"/>
    </source>
</evidence>
<evidence type="ECO:0000259" key="7">
    <source>
        <dbReference type="PROSITE" id="PS50212"/>
    </source>
</evidence>
<evidence type="ECO:0000256" key="4">
    <source>
        <dbReference type="PROSITE-ProRule" id="PRU00192"/>
    </source>
</evidence>
<protein>
    <recommendedName>
        <fullName evidence="10">Ras GEF</fullName>
    </recommendedName>
</protein>
<dbReference type="CDD" id="cd06224">
    <property type="entry name" value="REM"/>
    <property type="match status" value="1"/>
</dbReference>
<reference evidence="8 9" key="1">
    <citation type="journal article" date="2018" name="G3 (Bethesda)">
        <title>Phylogenetic and Phylogenomic Definition of Rhizopus Species.</title>
        <authorList>
            <person name="Gryganskyi A.P."/>
            <person name="Golan J."/>
            <person name="Dolatabadi S."/>
            <person name="Mondo S."/>
            <person name="Robb S."/>
            <person name="Idnurm A."/>
            <person name="Muszewska A."/>
            <person name="Steczkiewicz K."/>
            <person name="Masonjones S."/>
            <person name="Liao H.L."/>
            <person name="Gajdeczka M.T."/>
            <person name="Anike F."/>
            <person name="Vuek A."/>
            <person name="Anishchenko I.M."/>
            <person name="Voigt K."/>
            <person name="de Hoog G.S."/>
            <person name="Smith M.E."/>
            <person name="Heitman J."/>
            <person name="Vilgalys R."/>
            <person name="Stajich J.E."/>
        </authorList>
    </citation>
    <scope>NUCLEOTIDE SEQUENCE [LARGE SCALE GENOMIC DNA]</scope>
    <source>
        <strain evidence="8 9">LSU 92-RS-03</strain>
    </source>
</reference>
<dbReference type="InterPro" id="IPR001452">
    <property type="entry name" value="SH3_domain"/>
</dbReference>
<evidence type="ECO:0000313" key="9">
    <source>
        <dbReference type="Proteomes" id="UP000253551"/>
    </source>
</evidence>
<dbReference type="SMART" id="SM00147">
    <property type="entry name" value="RasGEF"/>
    <property type="match status" value="1"/>
</dbReference>
<dbReference type="InterPro" id="IPR023578">
    <property type="entry name" value="Ras_GEF_dom_sf"/>
</dbReference>
<dbReference type="PROSITE" id="PS50212">
    <property type="entry name" value="RASGEF_NTER"/>
    <property type="match status" value="1"/>
</dbReference>
<accession>A0A367KQP6</accession>
<feature type="domain" description="Ras-GEF" evidence="6">
    <location>
        <begin position="614"/>
        <end position="793"/>
    </location>
</feature>
<dbReference type="PANTHER" id="PTHR23113:SF368">
    <property type="entry name" value="CELL DIVISION CONTROL PROTEIN 25"/>
    <property type="match status" value="1"/>
</dbReference>
<evidence type="ECO:0000259" key="6">
    <source>
        <dbReference type="PROSITE" id="PS50009"/>
    </source>
</evidence>
<evidence type="ECO:0000256" key="3">
    <source>
        <dbReference type="PROSITE-ProRule" id="PRU00168"/>
    </source>
</evidence>
<dbReference type="Pfam" id="PF00617">
    <property type="entry name" value="RasGEF"/>
    <property type="match status" value="1"/>
</dbReference>
<dbReference type="GO" id="GO:0007265">
    <property type="term" value="P:Ras protein signal transduction"/>
    <property type="evidence" value="ECO:0007669"/>
    <property type="project" value="TreeGrafter"/>
</dbReference>
<dbReference type="Gene3D" id="1.10.840.10">
    <property type="entry name" value="Ras guanine-nucleotide exchange factors catalytic domain"/>
    <property type="match status" value="2"/>
</dbReference>
<keyword evidence="1 4" id="KW-0728">SH3 domain</keyword>
<dbReference type="SMART" id="SM00229">
    <property type="entry name" value="RasGEFN"/>
    <property type="match status" value="1"/>
</dbReference>
<dbReference type="Gene3D" id="1.20.870.10">
    <property type="entry name" value="Son of sevenless (SoS) protein Chain: S domain 1"/>
    <property type="match status" value="1"/>
</dbReference>
<dbReference type="PRINTS" id="PR00452">
    <property type="entry name" value="SH3DOMAIN"/>
</dbReference>
<dbReference type="InterPro" id="IPR036964">
    <property type="entry name" value="RASGEF_cat_dom_sf"/>
</dbReference>
<feature type="domain" description="SH3" evidence="5">
    <location>
        <begin position="3"/>
        <end position="58"/>
    </location>
</feature>
<organism evidence="8 9">
    <name type="scientific">Rhizopus stolonifer</name>
    <name type="common">Rhizopus nigricans</name>
    <dbReference type="NCBI Taxonomy" id="4846"/>
    <lineage>
        <taxon>Eukaryota</taxon>
        <taxon>Fungi</taxon>
        <taxon>Fungi incertae sedis</taxon>
        <taxon>Mucoromycota</taxon>
        <taxon>Mucoromycotina</taxon>
        <taxon>Mucoromycetes</taxon>
        <taxon>Mucorales</taxon>
        <taxon>Mucorineae</taxon>
        <taxon>Rhizopodaceae</taxon>
        <taxon>Rhizopus</taxon>
    </lineage>
</organism>
<dbReference type="STRING" id="4846.A0A367KQP6"/>
<dbReference type="AlphaFoldDB" id="A0A367KQP6"/>
<dbReference type="Pfam" id="PF00018">
    <property type="entry name" value="SH3_1"/>
    <property type="match status" value="1"/>
</dbReference>
<keyword evidence="9" id="KW-1185">Reference proteome</keyword>
<dbReference type="PROSITE" id="PS50009">
    <property type="entry name" value="RASGEF_CAT"/>
    <property type="match status" value="1"/>
</dbReference>
<feature type="domain" description="N-terminal Ras-GEF" evidence="7">
    <location>
        <begin position="453"/>
        <end position="582"/>
    </location>
</feature>
<evidence type="ECO:0000256" key="1">
    <source>
        <dbReference type="ARBA" id="ARBA00022443"/>
    </source>
</evidence>
<comment type="caution">
    <text evidence="8">The sequence shown here is derived from an EMBL/GenBank/DDBJ whole genome shotgun (WGS) entry which is preliminary data.</text>
</comment>
<gene>
    <name evidence="8" type="ORF">CU098_008865</name>
</gene>
<dbReference type="InterPro" id="IPR000651">
    <property type="entry name" value="Ras-like_Gua-exchang_fac_N"/>
</dbReference>
<dbReference type="Gene3D" id="2.30.30.40">
    <property type="entry name" value="SH3 Domains"/>
    <property type="match status" value="1"/>
</dbReference>